<dbReference type="OrthoDB" id="9777975at2"/>
<feature type="chain" id="PRO_5022121663" evidence="2">
    <location>
        <begin position="22"/>
        <end position="287"/>
    </location>
</feature>
<feature type="domain" description="BD-FAE-like" evidence="3">
    <location>
        <begin position="53"/>
        <end position="247"/>
    </location>
</feature>
<dbReference type="KEGG" id="fop:FNB79_15620"/>
<evidence type="ECO:0000256" key="2">
    <source>
        <dbReference type="SAM" id="SignalP"/>
    </source>
</evidence>
<sequence>MKPIKSLIILLLIAVTSYSCTSDSNSSENDFTDLEASVKFNVSYGDNEFQTYDLYLPENRDVDTKTLILVHGGGWTSGDKSDMDAFVELIQNDLPDVAILNMNYRLVDNATEAYPTQINDISSVVNHLNANLETYQISSDFGFIGTSAGAHLALLWSYAFNDLNQAKMVCSIVGPTNFTDPEYIEQIDSEELQALIELYGLDLTTTFLEQVSPYLQVTEDAPATILFYGGKDPLVPASQGSDLQDKLEALGVMHEYTLYPEEGHGWDGLELLDTWSKLKRFITENLD</sequence>
<reference evidence="4 5" key="1">
    <citation type="submission" date="2019-07" db="EMBL/GenBank/DDBJ databases">
        <title>Genome sequencing for Formosa sp. PS13.</title>
        <authorList>
            <person name="Park S.-J."/>
        </authorList>
    </citation>
    <scope>NUCLEOTIDE SEQUENCE [LARGE SCALE GENOMIC DNA]</scope>
    <source>
        <strain evidence="4 5">PS13</strain>
    </source>
</reference>
<accession>A0A516GUZ2</accession>
<dbReference type="GO" id="GO:0016787">
    <property type="term" value="F:hydrolase activity"/>
    <property type="evidence" value="ECO:0007669"/>
    <property type="project" value="UniProtKB-KW"/>
</dbReference>
<dbReference type="Pfam" id="PF20434">
    <property type="entry name" value="BD-FAE"/>
    <property type="match status" value="1"/>
</dbReference>
<feature type="signal peptide" evidence="2">
    <location>
        <begin position="1"/>
        <end position="21"/>
    </location>
</feature>
<dbReference type="SUPFAM" id="SSF53474">
    <property type="entry name" value="alpha/beta-Hydrolases"/>
    <property type="match status" value="1"/>
</dbReference>
<dbReference type="InterPro" id="IPR049492">
    <property type="entry name" value="BD-FAE-like_dom"/>
</dbReference>
<dbReference type="AlphaFoldDB" id="A0A516GUZ2"/>
<dbReference type="InterPro" id="IPR050300">
    <property type="entry name" value="GDXG_lipolytic_enzyme"/>
</dbReference>
<dbReference type="Gene3D" id="3.40.50.1820">
    <property type="entry name" value="alpha/beta hydrolase"/>
    <property type="match status" value="1"/>
</dbReference>
<dbReference type="Proteomes" id="UP000319209">
    <property type="component" value="Chromosome"/>
</dbReference>
<gene>
    <name evidence="4" type="ORF">FNB79_15620</name>
</gene>
<evidence type="ECO:0000256" key="1">
    <source>
        <dbReference type="ARBA" id="ARBA00022801"/>
    </source>
</evidence>
<keyword evidence="1 4" id="KW-0378">Hydrolase</keyword>
<organism evidence="4 5">
    <name type="scientific">Formosa sediminum</name>
    <dbReference type="NCBI Taxonomy" id="2594004"/>
    <lineage>
        <taxon>Bacteria</taxon>
        <taxon>Pseudomonadati</taxon>
        <taxon>Bacteroidota</taxon>
        <taxon>Flavobacteriia</taxon>
        <taxon>Flavobacteriales</taxon>
        <taxon>Flavobacteriaceae</taxon>
        <taxon>Formosa</taxon>
    </lineage>
</organism>
<name>A0A516GUZ2_9FLAO</name>
<dbReference type="PROSITE" id="PS51257">
    <property type="entry name" value="PROKAR_LIPOPROTEIN"/>
    <property type="match status" value="1"/>
</dbReference>
<keyword evidence="5" id="KW-1185">Reference proteome</keyword>
<keyword evidence="2" id="KW-0732">Signal</keyword>
<dbReference type="EMBL" id="CP041637">
    <property type="protein sequence ID" value="QDO95339.1"/>
    <property type="molecule type" value="Genomic_DNA"/>
</dbReference>
<dbReference type="PANTHER" id="PTHR48081">
    <property type="entry name" value="AB HYDROLASE SUPERFAMILY PROTEIN C4A8.06C"/>
    <property type="match status" value="1"/>
</dbReference>
<proteinExistence type="predicted"/>
<evidence type="ECO:0000259" key="3">
    <source>
        <dbReference type="Pfam" id="PF20434"/>
    </source>
</evidence>
<dbReference type="InterPro" id="IPR029058">
    <property type="entry name" value="AB_hydrolase_fold"/>
</dbReference>
<evidence type="ECO:0000313" key="4">
    <source>
        <dbReference type="EMBL" id="QDO95339.1"/>
    </source>
</evidence>
<protein>
    <submittedName>
        <fullName evidence="4">Alpha/beta hydrolase</fullName>
    </submittedName>
</protein>
<evidence type="ECO:0000313" key="5">
    <source>
        <dbReference type="Proteomes" id="UP000319209"/>
    </source>
</evidence>
<dbReference type="RefSeq" id="WP_143382246.1">
    <property type="nucleotide sequence ID" value="NZ_CP041637.1"/>
</dbReference>